<dbReference type="GeneID" id="8048611"/>
<dbReference type="InterPro" id="IPR036322">
    <property type="entry name" value="WD40_repeat_dom_sf"/>
</dbReference>
<dbReference type="HOGENOM" id="CLU_009086_0_0_1"/>
<dbReference type="RefSeq" id="XP_002421064.1">
    <property type="nucleotide sequence ID" value="XM_002421019.1"/>
</dbReference>
<evidence type="ECO:0000313" key="2">
    <source>
        <dbReference type="EMBL" id="CAX41221.1"/>
    </source>
</evidence>
<dbReference type="CGD" id="CAL0000160453">
    <property type="gene designation" value="Cd36_63350"/>
</dbReference>
<dbReference type="Pfam" id="PF08728">
    <property type="entry name" value="CRT10"/>
    <property type="match status" value="2"/>
</dbReference>
<dbReference type="AlphaFoldDB" id="B9WJ02"/>
<dbReference type="KEGG" id="cdu:CD36_63350"/>
<dbReference type="EMBL" id="FM992693">
    <property type="protein sequence ID" value="CAX41221.1"/>
    <property type="molecule type" value="Genomic_DNA"/>
</dbReference>
<evidence type="ECO:0000313" key="1">
    <source>
        <dbReference type="CGD" id="CAL0000160453"/>
    </source>
</evidence>
<organism evidence="2 3">
    <name type="scientific">Candida dubliniensis (strain CD36 / ATCC MYA-646 / CBS 7987 / NCPF 3949 / NRRL Y-17841)</name>
    <name type="common">Yeast</name>
    <dbReference type="NCBI Taxonomy" id="573826"/>
    <lineage>
        <taxon>Eukaryota</taxon>
        <taxon>Fungi</taxon>
        <taxon>Dikarya</taxon>
        <taxon>Ascomycota</taxon>
        <taxon>Saccharomycotina</taxon>
        <taxon>Pichiomycetes</taxon>
        <taxon>Debaryomycetaceae</taxon>
        <taxon>Candida/Lodderomyces clade</taxon>
        <taxon>Candida</taxon>
    </lineage>
</organism>
<accession>B9WJ02</accession>
<dbReference type="SUPFAM" id="SSF50978">
    <property type="entry name" value="WD40 repeat-like"/>
    <property type="match status" value="1"/>
</dbReference>
<keyword evidence="3" id="KW-1185">Reference proteome</keyword>
<dbReference type="OrthoDB" id="4068815at2759"/>
<name>B9WJ02_CANDC</name>
<gene>
    <name evidence="1" type="ordered locus">Cd36_63350</name>
    <name evidence="2" type="ORF">CD36_63350</name>
</gene>
<dbReference type="eggNOG" id="ENOG502S3HW">
    <property type="taxonomic scope" value="Eukaryota"/>
</dbReference>
<evidence type="ECO:0000313" key="3">
    <source>
        <dbReference type="Proteomes" id="UP000002605"/>
    </source>
</evidence>
<proteinExistence type="predicted"/>
<reference evidence="2 3" key="1">
    <citation type="journal article" date="2009" name="Genome Res.">
        <title>Comparative genomics of the fungal pathogens Candida dubliniensis and Candida albicans.</title>
        <authorList>
            <person name="Jackson A.P."/>
            <person name="Gamble J.A."/>
            <person name="Yeomans T."/>
            <person name="Moran G.P."/>
            <person name="Saunders D."/>
            <person name="Harris D."/>
            <person name="Aslett M."/>
            <person name="Barrell J.F."/>
            <person name="Butler G."/>
            <person name="Citiulo F."/>
            <person name="Coleman D.C."/>
            <person name="de Groot P.W.J."/>
            <person name="Goodwin T.J."/>
            <person name="Quail M.A."/>
            <person name="McQuillan J."/>
            <person name="Munro C.A."/>
            <person name="Pain A."/>
            <person name="Poulter R.T."/>
            <person name="Rajandream M.A."/>
            <person name="Renauld H."/>
            <person name="Spiering M.J."/>
            <person name="Tivey A."/>
            <person name="Gow N.A.R."/>
            <person name="Barrell B."/>
            <person name="Sullivan D.J."/>
            <person name="Berriman M."/>
        </authorList>
    </citation>
    <scope>NUCLEOTIDE SEQUENCE [LARGE SCALE GENOMIC DNA]</scope>
    <source>
        <strain evidence="3">CD36 / ATCC MYA-646 / CBS 7987 / NCPF 3949 / NRRL Y-17841</strain>
    </source>
</reference>
<protein>
    <submittedName>
        <fullName evidence="2">Uncharacterized protein</fullName>
    </submittedName>
</protein>
<dbReference type="InterPro" id="IPR014839">
    <property type="entry name" value="Crt10"/>
</dbReference>
<dbReference type="Proteomes" id="UP000002605">
    <property type="component" value="Chromosome 6"/>
</dbReference>
<dbReference type="VEuPathDB" id="FungiDB:CD36_63350"/>
<sequence>MEAFQQFLQSRGIQRIRKQHRRSTDTIRSRATSDGNVRISTIMSNIRNENEVHFSDSDDEVIIEDEPLGIIQINNDIDDDFDSFYNTRRESFGGGGGGSRNQNFIITDQCNNEIDKSYEYVAAQSTAPPSIETAIPDESYKDRFEFKIPSQDFKNVNYTAIDTSDYSKILYKSPSNKFVNSLKLKHFGIKKLFGEDFRKFKNNLSTIISDGTMEYLVLGLNSELIVFGFDGLTNLPSKQLLRIDTRPMYTSSTDRLISTWPYFPHTINYIKTGNFNNRQVLGVCSDDGTLFIWYTETIIKLVKKFGNSTKQQSNDNDQDTDNPVATVTLSSTASTSVTTPTIVKPDFRIKTEASLWGLDFKTYNGHNIIVASDNSQSVVLLYYHPADERFYHIKSHQILHNIPDISIVLYTQTEEKHTVQVSCVSISGEIIVFEFNFAIALGPLNKEEFEYFRKEPYYYVDATMEQLENRNGIDSHDLALLKSKKFKRVKFAEALCISRVVLSEDCWTVKPMNSKWFLPVGSLKDVFGDDNIDESRELNRIGQETRILNVSGGKFQFFPSKTVNFESQLEDNCRTNPSTTTNYKPTTLDDEYRRIHKELVNGSSDEFLLVSTAKKLSMFRFPSLFCNCSTSKVFDLAIPFNEESKFTNRISISMVIPELSCLVAATQQGLITIMRLCTYQGVYGMRQEHIFPNALSLSLGYHGYRTIIGLSVRKRTVEKPIYNLYVSYNDGLIIGYQISI</sequence>